<gene>
    <name evidence="8" type="primary">LgM4147LRVhigh.29.01590.00580</name>
    <name evidence="8" type="ORF">BN36_2948280</name>
</gene>
<evidence type="ECO:0000259" key="7">
    <source>
        <dbReference type="PROSITE" id="PS50011"/>
    </source>
</evidence>
<dbReference type="InterPro" id="IPR008271">
    <property type="entry name" value="Ser/Thr_kinase_AS"/>
</dbReference>
<dbReference type="GO" id="GO:0005737">
    <property type="term" value="C:cytoplasm"/>
    <property type="evidence" value="ECO:0007669"/>
    <property type="project" value="TreeGrafter"/>
</dbReference>
<keyword evidence="2" id="KW-0723">Serine/threonine-protein kinase</keyword>
<organism evidence="8">
    <name type="scientific">Leishmania guyanensis</name>
    <dbReference type="NCBI Taxonomy" id="5670"/>
    <lineage>
        <taxon>Eukaryota</taxon>
        <taxon>Discoba</taxon>
        <taxon>Euglenozoa</taxon>
        <taxon>Kinetoplastea</taxon>
        <taxon>Metakinetoplastina</taxon>
        <taxon>Trypanosomatida</taxon>
        <taxon>Trypanosomatidae</taxon>
        <taxon>Leishmaniinae</taxon>
        <taxon>Leishmania</taxon>
        <taxon>Leishmania guyanensis species complex</taxon>
    </lineage>
</organism>
<feature type="domain" description="Protein kinase" evidence="7">
    <location>
        <begin position="1"/>
        <end position="417"/>
    </location>
</feature>
<evidence type="ECO:0000256" key="4">
    <source>
        <dbReference type="ARBA" id="ARBA00022741"/>
    </source>
</evidence>
<dbReference type="GO" id="GO:0005634">
    <property type="term" value="C:nucleus"/>
    <property type="evidence" value="ECO:0007669"/>
    <property type="project" value="TreeGrafter"/>
</dbReference>
<dbReference type="PROSITE" id="PS50011">
    <property type="entry name" value="PROTEIN_KINASE_DOM"/>
    <property type="match status" value="1"/>
</dbReference>
<evidence type="ECO:0000256" key="1">
    <source>
        <dbReference type="ARBA" id="ARBA00006485"/>
    </source>
</evidence>
<name>A0A1E1J161_LEIGU</name>
<proteinExistence type="inferred from homology"/>
<reference evidence="8" key="1">
    <citation type="submission" date="2012-08" db="EMBL/GenBank/DDBJ databases">
        <title>Comparative genomics of metastatic and non-metastatic Leishmania guyanensis provides insights into polygenic factors involved in Leishmania RNA virus infection.</title>
        <authorList>
            <person name="Smith D."/>
            <person name="Hertz-Fowler C."/>
            <person name="Martin R."/>
            <person name="Dickens N."/>
            <person name="Fasel N."/>
            <person name="Falquet L."/>
            <person name="Beverley S."/>
            <person name="Zangger H."/>
            <person name="Calderon-Copete S."/>
            <person name="Mottram J."/>
            <person name="Xenarios I."/>
        </authorList>
    </citation>
    <scope>NUCLEOTIDE SEQUENCE</scope>
    <source>
        <strain evidence="8">MHOM/BR/75/M4147/SSU:IR2SAT-LUC</strain>
    </source>
</reference>
<sequence length="428" mass="48699">MVLKRMDNASVEDGLQVATLREIMVLDEVSAGTANRDRAERDAFRCGRAVFRPTMATPCKTQGLESCHSSFMDQSRYCSGGAAEDEWDDAISCSSSPQRNGAFDALSAQRRRRICRGRRHLIGIRDAILRPHEQLAYVAMDYCEGGDLWHFMRGLKTSVRCVSGKFGDVMSTRVFRRWAVELILALGFLHSHNIAHRDLKPQNLMLAKRTDITMPSSSSAIDRANGYESHHMEDAPAGELYTLKVGDFGLSRLEGIPYKKYVHEAVTLWYRSPDVLLGNTNYTYSADTWSLGCILIEMASGSVLFKGKDEADELRHIFTRGCRPTPLTFPRMREYHYCERYAEVLSRYEEADPDNVTMEELMQMQVERLSRHLRAFLRDRHSLELLGDAGVDLVARLLILDPERRLTIMEAMNHRFFTAAYAEVYGAD</sequence>
<dbReference type="Gene3D" id="1.10.510.10">
    <property type="entry name" value="Transferase(Phosphotransferase) domain 1"/>
    <property type="match status" value="1"/>
</dbReference>
<evidence type="ECO:0000256" key="5">
    <source>
        <dbReference type="ARBA" id="ARBA00022777"/>
    </source>
</evidence>
<dbReference type="EMBL" id="CALQ01001276">
    <property type="protein sequence ID" value="CCM17328.1"/>
    <property type="molecule type" value="Genomic_DNA"/>
</dbReference>
<dbReference type="InterPro" id="IPR000719">
    <property type="entry name" value="Prot_kinase_dom"/>
</dbReference>
<keyword evidence="6" id="KW-0067">ATP-binding</keyword>
<keyword evidence="3" id="KW-0808">Transferase</keyword>
<evidence type="ECO:0000256" key="3">
    <source>
        <dbReference type="ARBA" id="ARBA00022679"/>
    </source>
</evidence>
<dbReference type="SMART" id="SM00220">
    <property type="entry name" value="S_TKc"/>
    <property type="match status" value="1"/>
</dbReference>
<accession>A0A1E1J161</accession>
<dbReference type="AlphaFoldDB" id="A0A1E1J161"/>
<protein>
    <submittedName>
        <fullName evidence="8">Protein kinase, putative</fullName>
    </submittedName>
</protein>
<dbReference type="PANTHER" id="PTHR24056:SF46">
    <property type="entry name" value="CYCLIN-DEPENDENT KINASE 5"/>
    <property type="match status" value="1"/>
</dbReference>
<evidence type="ECO:0000256" key="2">
    <source>
        <dbReference type="ARBA" id="ARBA00022527"/>
    </source>
</evidence>
<dbReference type="PANTHER" id="PTHR24056">
    <property type="entry name" value="CELL DIVISION PROTEIN KINASE"/>
    <property type="match status" value="1"/>
</dbReference>
<comment type="similarity">
    <text evidence="1">Belongs to the protein kinase superfamily. CMGC Ser/Thr protein kinase family. CDC2/CDKX subfamily.</text>
</comment>
<evidence type="ECO:0000256" key="6">
    <source>
        <dbReference type="ARBA" id="ARBA00022840"/>
    </source>
</evidence>
<keyword evidence="5 8" id="KW-0418">Kinase</keyword>
<dbReference type="PROSITE" id="PS00108">
    <property type="entry name" value="PROTEIN_KINASE_ST"/>
    <property type="match status" value="1"/>
</dbReference>
<dbReference type="Pfam" id="PF00069">
    <property type="entry name" value="Pkinase"/>
    <property type="match status" value="1"/>
</dbReference>
<keyword evidence="4" id="KW-0547">Nucleotide-binding</keyword>
<evidence type="ECO:0000313" key="8">
    <source>
        <dbReference type="EMBL" id="CCM17328.1"/>
    </source>
</evidence>
<dbReference type="SUPFAM" id="SSF56112">
    <property type="entry name" value="Protein kinase-like (PK-like)"/>
    <property type="match status" value="1"/>
</dbReference>
<dbReference type="GO" id="GO:0005524">
    <property type="term" value="F:ATP binding"/>
    <property type="evidence" value="ECO:0007669"/>
    <property type="project" value="UniProtKB-KW"/>
</dbReference>
<dbReference type="GO" id="GO:0004693">
    <property type="term" value="F:cyclin-dependent protein serine/threonine kinase activity"/>
    <property type="evidence" value="ECO:0007669"/>
    <property type="project" value="TreeGrafter"/>
</dbReference>
<dbReference type="InterPro" id="IPR050108">
    <property type="entry name" value="CDK"/>
</dbReference>
<dbReference type="InterPro" id="IPR011009">
    <property type="entry name" value="Kinase-like_dom_sf"/>
</dbReference>